<evidence type="ECO:0000256" key="3">
    <source>
        <dbReference type="ARBA" id="ARBA00004370"/>
    </source>
</evidence>
<evidence type="ECO:0000256" key="2">
    <source>
        <dbReference type="ARBA" id="ARBA00004240"/>
    </source>
</evidence>
<dbReference type="STRING" id="1408163.A0A0F4YE15"/>
<reference evidence="7 8" key="1">
    <citation type="submission" date="2015-04" db="EMBL/GenBank/DDBJ databases">
        <authorList>
            <person name="Heijne W.H."/>
            <person name="Fedorova N.D."/>
            <person name="Nierman W.C."/>
            <person name="Vollebregt A.W."/>
            <person name="Zhao Z."/>
            <person name="Wu L."/>
            <person name="Kumar M."/>
            <person name="Stam H."/>
            <person name="van den Berg M.A."/>
            <person name="Pel H.J."/>
        </authorList>
    </citation>
    <scope>NUCLEOTIDE SEQUENCE [LARGE SCALE GENOMIC DNA]</scope>
    <source>
        <strain evidence="7 8">CBS 393.64</strain>
    </source>
</reference>
<dbReference type="GeneID" id="25313085"/>
<dbReference type="InterPro" id="IPR052374">
    <property type="entry name" value="SERAC1"/>
</dbReference>
<keyword evidence="5" id="KW-0496">Mitochondrion</keyword>
<proteinExistence type="predicted"/>
<evidence type="ECO:0000256" key="5">
    <source>
        <dbReference type="ARBA" id="ARBA00023128"/>
    </source>
</evidence>
<protein>
    <submittedName>
        <fullName evidence="7">SesB-related regulatory protein</fullName>
    </submittedName>
</protein>
<keyword evidence="4" id="KW-0256">Endoplasmic reticulum</keyword>
<dbReference type="PANTHER" id="PTHR48182">
    <property type="entry name" value="PROTEIN SERAC1"/>
    <property type="match status" value="1"/>
</dbReference>
<gene>
    <name evidence="7" type="ORF">T310_10028</name>
</gene>
<comment type="caution">
    <text evidence="7">The sequence shown here is derived from an EMBL/GenBank/DDBJ whole genome shotgun (WGS) entry which is preliminary data.</text>
</comment>
<organism evidence="7 8">
    <name type="scientific">Rasamsonia emersonii (strain ATCC 16479 / CBS 393.64 / IMI 116815)</name>
    <dbReference type="NCBI Taxonomy" id="1408163"/>
    <lineage>
        <taxon>Eukaryota</taxon>
        <taxon>Fungi</taxon>
        <taxon>Dikarya</taxon>
        <taxon>Ascomycota</taxon>
        <taxon>Pezizomycotina</taxon>
        <taxon>Eurotiomycetes</taxon>
        <taxon>Eurotiomycetidae</taxon>
        <taxon>Eurotiales</taxon>
        <taxon>Trichocomaceae</taxon>
        <taxon>Rasamsonia</taxon>
    </lineage>
</organism>
<comment type="subcellular location">
    <subcellularLocation>
        <location evidence="2">Endoplasmic reticulum</location>
    </subcellularLocation>
    <subcellularLocation>
        <location evidence="3">Membrane</location>
    </subcellularLocation>
    <subcellularLocation>
        <location evidence="1">Mitochondrion</location>
    </subcellularLocation>
</comment>
<evidence type="ECO:0000256" key="1">
    <source>
        <dbReference type="ARBA" id="ARBA00004173"/>
    </source>
</evidence>
<dbReference type="OrthoDB" id="427518at2759"/>
<keyword evidence="8" id="KW-1185">Reference proteome</keyword>
<keyword evidence="6" id="KW-0472">Membrane</keyword>
<dbReference type="EMBL" id="LASV01000780">
    <property type="protein sequence ID" value="KKA16380.1"/>
    <property type="molecule type" value="Genomic_DNA"/>
</dbReference>
<accession>A0A0F4YE15</accession>
<dbReference type="RefSeq" id="XP_013322992.1">
    <property type="nucleotide sequence ID" value="XM_013467538.1"/>
</dbReference>
<dbReference type="PANTHER" id="PTHR48182:SF2">
    <property type="entry name" value="PROTEIN SERAC1"/>
    <property type="match status" value="1"/>
</dbReference>
<evidence type="ECO:0000313" key="7">
    <source>
        <dbReference type="EMBL" id="KKA16380.1"/>
    </source>
</evidence>
<name>A0A0F4YE15_RASE3</name>
<dbReference type="GO" id="GO:0016020">
    <property type="term" value="C:membrane"/>
    <property type="evidence" value="ECO:0007669"/>
    <property type="project" value="UniProtKB-SubCell"/>
</dbReference>
<dbReference type="AlphaFoldDB" id="A0A0F4YE15"/>
<evidence type="ECO:0000256" key="4">
    <source>
        <dbReference type="ARBA" id="ARBA00022824"/>
    </source>
</evidence>
<evidence type="ECO:0000313" key="8">
    <source>
        <dbReference type="Proteomes" id="UP000053958"/>
    </source>
</evidence>
<dbReference type="GO" id="GO:0005783">
    <property type="term" value="C:endoplasmic reticulum"/>
    <property type="evidence" value="ECO:0007669"/>
    <property type="project" value="UniProtKB-SubCell"/>
</dbReference>
<dbReference type="GO" id="GO:0005739">
    <property type="term" value="C:mitochondrion"/>
    <property type="evidence" value="ECO:0007669"/>
    <property type="project" value="UniProtKB-SubCell"/>
</dbReference>
<evidence type="ECO:0000256" key="6">
    <source>
        <dbReference type="ARBA" id="ARBA00023136"/>
    </source>
</evidence>
<dbReference type="Proteomes" id="UP000053958">
    <property type="component" value="Unassembled WGS sequence"/>
</dbReference>
<sequence length="210" mass="23387">MLLLICRMIAPSYSSRIILRRTHGIIFLGTPHSGSGFAQWAEGLAKLIGLIKQTNSQIIQVLRADSEVLERIQIDFHSMLRARVNDGAHPIAITCFYEELPLPGMDEIVPKRAATLPGYTSIGIHSNHMDMTRFETEDDPGFVSIVGELRRWIKELAPGPVAAERIVIREQGVSRNGDGENRDLGRYTKIIRSNLVYGGNQVVYGGMRFG</sequence>